<proteinExistence type="predicted"/>
<accession>A0ACC6P6Q6</accession>
<protein>
    <submittedName>
        <fullName evidence="1">RecX family transcriptional regulator</fullName>
    </submittedName>
</protein>
<gene>
    <name evidence="1" type="ORF">WKI47_01615</name>
</gene>
<dbReference type="EMBL" id="JBBKAR010000001">
    <property type="protein sequence ID" value="MEJ8302607.1"/>
    <property type="molecule type" value="Genomic_DNA"/>
</dbReference>
<keyword evidence="2" id="KW-1185">Reference proteome</keyword>
<evidence type="ECO:0000313" key="2">
    <source>
        <dbReference type="Proteomes" id="UP001380953"/>
    </source>
</evidence>
<evidence type="ECO:0000313" key="1">
    <source>
        <dbReference type="EMBL" id="MEJ8302607.1"/>
    </source>
</evidence>
<name>A0ACC6P6Q6_9BACL</name>
<sequence>MSFGKGSYGSRRSRKEGHDSNDEENKKERREAHLHQIDDFPENEAQEITLVELVRRPVNSYRIYWGPNYATVHESTMIRYGMTKGSFFNKHAVEEIVRDNERQVAYAQAINFLSFKARTSGEIEQKLLEKELDPEAVAETVKRLVEEKLIDDAFYAQEWTKQRIAGKKKGKVVVKQELRRKGVDPELIDEALESMGDEDELRSAEELAAKKWRTTKGESWERKRKTAAFVMRRGFSSDIVRKALDNVLSREGEDSEGLGTEFD</sequence>
<reference evidence="1" key="1">
    <citation type="submission" date="2024-03" db="EMBL/GenBank/DDBJ databases">
        <title>Whole genome sequecning of epiphytes from Marcgravia umbellata leaves.</title>
        <authorList>
            <person name="Kumar G."/>
            <person name="Savka M.A."/>
        </authorList>
    </citation>
    <scope>NUCLEOTIDE SEQUENCE</scope>
    <source>
        <strain evidence="1">RIT_BL5</strain>
    </source>
</reference>
<comment type="caution">
    <text evidence="1">The sequence shown here is derived from an EMBL/GenBank/DDBJ whole genome shotgun (WGS) entry which is preliminary data.</text>
</comment>
<organism evidence="1 2">
    <name type="scientific">Saccharibacillus sacchari</name>
    <dbReference type="NCBI Taxonomy" id="456493"/>
    <lineage>
        <taxon>Bacteria</taxon>
        <taxon>Bacillati</taxon>
        <taxon>Bacillota</taxon>
        <taxon>Bacilli</taxon>
        <taxon>Bacillales</taxon>
        <taxon>Paenibacillaceae</taxon>
        <taxon>Saccharibacillus</taxon>
    </lineage>
</organism>
<dbReference type="Proteomes" id="UP001380953">
    <property type="component" value="Unassembled WGS sequence"/>
</dbReference>